<evidence type="ECO:0000256" key="5">
    <source>
        <dbReference type="ARBA" id="ARBA00023136"/>
    </source>
</evidence>
<dbReference type="InterPro" id="IPR000620">
    <property type="entry name" value="EamA_dom"/>
</dbReference>
<feature type="transmembrane region" description="Helical" evidence="6">
    <location>
        <begin position="67"/>
        <end position="86"/>
    </location>
</feature>
<feature type="domain" description="EamA" evidence="7">
    <location>
        <begin position="156"/>
        <end position="292"/>
    </location>
</feature>
<dbReference type="AlphaFoldDB" id="A0A9X7W1C5"/>
<dbReference type="EMBL" id="CP071182">
    <property type="protein sequence ID" value="QSO48941.1"/>
    <property type="molecule type" value="Genomic_DNA"/>
</dbReference>
<evidence type="ECO:0000256" key="1">
    <source>
        <dbReference type="ARBA" id="ARBA00004127"/>
    </source>
</evidence>
<evidence type="ECO:0000256" key="2">
    <source>
        <dbReference type="ARBA" id="ARBA00007362"/>
    </source>
</evidence>
<feature type="transmembrane region" description="Helical" evidence="6">
    <location>
        <begin position="275"/>
        <end position="292"/>
    </location>
</feature>
<dbReference type="Gene3D" id="1.10.3730.20">
    <property type="match status" value="1"/>
</dbReference>
<dbReference type="InterPro" id="IPR050638">
    <property type="entry name" value="AA-Vitamin_Transporters"/>
</dbReference>
<keyword evidence="9" id="KW-1185">Reference proteome</keyword>
<feature type="transmembrane region" description="Helical" evidence="6">
    <location>
        <begin position="35"/>
        <end position="55"/>
    </location>
</feature>
<keyword evidence="5 6" id="KW-0472">Membrane</keyword>
<dbReference type="Proteomes" id="UP000663505">
    <property type="component" value="Chromosome"/>
</dbReference>
<name>A0A9X7W1C5_9BACL</name>
<dbReference type="KEGG" id="afx:JZ786_08335"/>
<feature type="transmembrane region" description="Helical" evidence="6">
    <location>
        <begin position="213"/>
        <end position="238"/>
    </location>
</feature>
<dbReference type="GO" id="GO:0016020">
    <property type="term" value="C:membrane"/>
    <property type="evidence" value="ECO:0007669"/>
    <property type="project" value="UniProtKB-SubCell"/>
</dbReference>
<evidence type="ECO:0000256" key="6">
    <source>
        <dbReference type="SAM" id="Phobius"/>
    </source>
</evidence>
<evidence type="ECO:0000313" key="9">
    <source>
        <dbReference type="Proteomes" id="UP000663505"/>
    </source>
</evidence>
<dbReference type="RefSeq" id="WP_206658257.1">
    <property type="nucleotide sequence ID" value="NZ_CP071182.1"/>
</dbReference>
<feature type="transmembrane region" description="Helical" evidence="6">
    <location>
        <begin position="182"/>
        <end position="207"/>
    </location>
</feature>
<gene>
    <name evidence="8" type="ORF">JZ786_08335</name>
</gene>
<keyword evidence="4 6" id="KW-1133">Transmembrane helix</keyword>
<reference evidence="8 9" key="1">
    <citation type="submission" date="2021-02" db="EMBL/GenBank/DDBJ databases">
        <title>Alicyclobacillus curvatus sp. nov. and Alicyclobacillus mengziensis sp. nov., two acidophilic bacteria isolated from acid mine drainage.</title>
        <authorList>
            <person name="Huang Y."/>
        </authorList>
    </citation>
    <scope>NUCLEOTIDE SEQUENCE [LARGE SCALE GENOMIC DNA]</scope>
    <source>
        <strain evidence="8 9">S30H14</strain>
    </source>
</reference>
<keyword evidence="3 6" id="KW-0812">Transmembrane</keyword>
<accession>A0A9X7W1C5</accession>
<comment type="similarity">
    <text evidence="2">Belongs to the EamA transporter family.</text>
</comment>
<sequence>MKSHPVGVLFLALAASIWGGMYVVSKMVLRVVDPVSLVWLRYVVAVIFLVLAGILTRQKWTIRWRDFPLVVSIGVIGYGVSIYTQFLGTKLSTAETGAIITSATPAFMVMFSAIILNERITRRRLLSIATATSGIILIVGTHTQSHAAAAHAAYARGALILVVAALTWALMSVLVKLVPKDYSLLVITTYAIFVATLLLTPMTLIHLGHTAKLIFHPGILAGIFYLGVVSTAGAFFLWNKGLQLTDAGSGGLYFLFQPLVGTFLGWLVLGETLNVAFWLGAALVMFGLGLVVRDVPSPRSAADDSAAAK</sequence>
<dbReference type="PANTHER" id="PTHR32322:SF2">
    <property type="entry name" value="EAMA DOMAIN-CONTAINING PROTEIN"/>
    <property type="match status" value="1"/>
</dbReference>
<feature type="transmembrane region" description="Helical" evidence="6">
    <location>
        <begin position="154"/>
        <end position="175"/>
    </location>
</feature>
<organism evidence="8 9">
    <name type="scientific">Alicyclobacillus mengziensis</name>
    <dbReference type="NCBI Taxonomy" id="2931921"/>
    <lineage>
        <taxon>Bacteria</taxon>
        <taxon>Bacillati</taxon>
        <taxon>Bacillota</taxon>
        <taxon>Bacilli</taxon>
        <taxon>Bacillales</taxon>
        <taxon>Alicyclobacillaceae</taxon>
        <taxon>Alicyclobacillus</taxon>
    </lineage>
</organism>
<evidence type="ECO:0000259" key="7">
    <source>
        <dbReference type="Pfam" id="PF00892"/>
    </source>
</evidence>
<dbReference type="Pfam" id="PF00892">
    <property type="entry name" value="EamA"/>
    <property type="match status" value="2"/>
</dbReference>
<feature type="transmembrane region" description="Helical" evidence="6">
    <location>
        <begin position="250"/>
        <end position="269"/>
    </location>
</feature>
<evidence type="ECO:0000256" key="4">
    <source>
        <dbReference type="ARBA" id="ARBA00022989"/>
    </source>
</evidence>
<feature type="transmembrane region" description="Helical" evidence="6">
    <location>
        <begin position="98"/>
        <end position="116"/>
    </location>
</feature>
<evidence type="ECO:0000256" key="3">
    <source>
        <dbReference type="ARBA" id="ARBA00022692"/>
    </source>
</evidence>
<feature type="transmembrane region" description="Helical" evidence="6">
    <location>
        <begin position="125"/>
        <end position="142"/>
    </location>
</feature>
<dbReference type="InterPro" id="IPR037185">
    <property type="entry name" value="EmrE-like"/>
</dbReference>
<evidence type="ECO:0000313" key="8">
    <source>
        <dbReference type="EMBL" id="QSO48941.1"/>
    </source>
</evidence>
<dbReference type="PANTHER" id="PTHR32322">
    <property type="entry name" value="INNER MEMBRANE TRANSPORTER"/>
    <property type="match status" value="1"/>
</dbReference>
<dbReference type="SUPFAM" id="SSF103481">
    <property type="entry name" value="Multidrug resistance efflux transporter EmrE"/>
    <property type="match status" value="2"/>
</dbReference>
<protein>
    <submittedName>
        <fullName evidence="8">DMT family transporter</fullName>
    </submittedName>
</protein>
<comment type="subcellular location">
    <subcellularLocation>
        <location evidence="1">Endomembrane system</location>
        <topology evidence="1">Multi-pass membrane protein</topology>
    </subcellularLocation>
</comment>
<proteinExistence type="inferred from homology"/>
<feature type="domain" description="EamA" evidence="7">
    <location>
        <begin position="7"/>
        <end position="139"/>
    </location>
</feature>